<feature type="transmembrane region" description="Helical" evidence="1">
    <location>
        <begin position="6"/>
        <end position="26"/>
    </location>
</feature>
<protein>
    <submittedName>
        <fullName evidence="2">Uncharacterized protein</fullName>
    </submittedName>
</protein>
<keyword evidence="1" id="KW-0472">Membrane</keyword>
<evidence type="ECO:0000313" key="3">
    <source>
        <dbReference type="Proteomes" id="UP000252147"/>
    </source>
</evidence>
<dbReference type="EMBL" id="QOPD01000007">
    <property type="protein sequence ID" value="RCL37783.1"/>
    <property type="molecule type" value="Genomic_DNA"/>
</dbReference>
<comment type="caution">
    <text evidence="2">The sequence shown here is derived from an EMBL/GenBank/DDBJ whole genome shotgun (WGS) entry which is preliminary data.</text>
</comment>
<evidence type="ECO:0000313" key="2">
    <source>
        <dbReference type="EMBL" id="RCL37783.1"/>
    </source>
</evidence>
<feature type="non-terminal residue" evidence="2">
    <location>
        <position position="64"/>
    </location>
</feature>
<evidence type="ECO:0000256" key="1">
    <source>
        <dbReference type="SAM" id="Phobius"/>
    </source>
</evidence>
<name>A0A368BKE6_9GAMM</name>
<accession>A0A368BKE6</accession>
<keyword evidence="1" id="KW-1133">Transmembrane helix</keyword>
<proteinExistence type="predicted"/>
<keyword evidence="1" id="KW-0812">Transmembrane</keyword>
<dbReference type="AlphaFoldDB" id="A0A368BKE6"/>
<gene>
    <name evidence="2" type="ORF">DBW97_04405</name>
</gene>
<dbReference type="Proteomes" id="UP000252147">
    <property type="component" value="Unassembled WGS sequence"/>
</dbReference>
<organism evidence="2 3">
    <name type="scientific">SAR86 cluster bacterium</name>
    <dbReference type="NCBI Taxonomy" id="2030880"/>
    <lineage>
        <taxon>Bacteria</taxon>
        <taxon>Pseudomonadati</taxon>
        <taxon>Pseudomonadota</taxon>
        <taxon>Gammaproteobacteria</taxon>
        <taxon>SAR86 cluster</taxon>
    </lineage>
</organism>
<reference evidence="2 3" key="1">
    <citation type="journal article" date="2018" name="Microbiome">
        <title>Fine metagenomic profile of the Mediterranean stratified and mixed water columns revealed by assembly and recruitment.</title>
        <authorList>
            <person name="Haro-Moreno J.M."/>
            <person name="Lopez-Perez M."/>
            <person name="De La Torre J.R."/>
            <person name="Picazo A."/>
            <person name="Camacho A."/>
            <person name="Rodriguez-Valera F."/>
        </authorList>
    </citation>
    <scope>NUCLEOTIDE SEQUENCE [LARGE SCALE GENOMIC DNA]</scope>
    <source>
        <strain evidence="2">MED-G83</strain>
    </source>
</reference>
<sequence>MFQKSNLRYLVEFIIIIAGVFLSFYLDDLRQLNDKKSYKDTLIEELIVSADEDLTQLNKIVSDL</sequence>